<gene>
    <name evidence="1" type="ORF">E2C01_087578</name>
</gene>
<evidence type="ECO:0000313" key="2">
    <source>
        <dbReference type="Proteomes" id="UP000324222"/>
    </source>
</evidence>
<evidence type="ECO:0000313" key="1">
    <source>
        <dbReference type="EMBL" id="MPC92487.1"/>
    </source>
</evidence>
<accession>A0A5B7JGR5</accession>
<proteinExistence type="predicted"/>
<comment type="caution">
    <text evidence="1">The sequence shown here is derived from an EMBL/GenBank/DDBJ whole genome shotgun (WGS) entry which is preliminary data.</text>
</comment>
<name>A0A5B7JGR5_PORTR</name>
<sequence>MERLCSLCGAPFSTMASRHQRHDEHFLLFTREDKTTAAETEHRETENRELRRRCQLHSYTSFPCFPRWIHC</sequence>
<reference evidence="1 2" key="1">
    <citation type="submission" date="2019-05" db="EMBL/GenBank/DDBJ databases">
        <title>Another draft genome of Portunus trituberculatus and its Hox gene families provides insights of decapod evolution.</title>
        <authorList>
            <person name="Jeong J.-H."/>
            <person name="Song I."/>
            <person name="Kim S."/>
            <person name="Choi T."/>
            <person name="Kim D."/>
            <person name="Ryu S."/>
            <person name="Kim W."/>
        </authorList>
    </citation>
    <scope>NUCLEOTIDE SEQUENCE [LARGE SCALE GENOMIC DNA]</scope>
    <source>
        <tissue evidence="1">Muscle</tissue>
    </source>
</reference>
<protein>
    <submittedName>
        <fullName evidence="1">Uncharacterized protein</fullName>
    </submittedName>
</protein>
<organism evidence="1 2">
    <name type="scientific">Portunus trituberculatus</name>
    <name type="common">Swimming crab</name>
    <name type="synonym">Neptunus trituberculatus</name>
    <dbReference type="NCBI Taxonomy" id="210409"/>
    <lineage>
        <taxon>Eukaryota</taxon>
        <taxon>Metazoa</taxon>
        <taxon>Ecdysozoa</taxon>
        <taxon>Arthropoda</taxon>
        <taxon>Crustacea</taxon>
        <taxon>Multicrustacea</taxon>
        <taxon>Malacostraca</taxon>
        <taxon>Eumalacostraca</taxon>
        <taxon>Eucarida</taxon>
        <taxon>Decapoda</taxon>
        <taxon>Pleocyemata</taxon>
        <taxon>Brachyura</taxon>
        <taxon>Eubrachyura</taxon>
        <taxon>Portunoidea</taxon>
        <taxon>Portunidae</taxon>
        <taxon>Portuninae</taxon>
        <taxon>Portunus</taxon>
    </lineage>
</organism>
<dbReference type="Proteomes" id="UP000324222">
    <property type="component" value="Unassembled WGS sequence"/>
</dbReference>
<dbReference type="EMBL" id="VSRR010091443">
    <property type="protein sequence ID" value="MPC92487.1"/>
    <property type="molecule type" value="Genomic_DNA"/>
</dbReference>
<dbReference type="AlphaFoldDB" id="A0A5B7JGR5"/>
<keyword evidence="2" id="KW-1185">Reference proteome</keyword>